<reference evidence="2" key="1">
    <citation type="submission" date="2017-08" db="EMBL/GenBank/DDBJ databases">
        <title>A dynamic microbial community with high functional redundancy inhabits the cold, oxic subseafloor aquifer.</title>
        <authorList>
            <person name="Tully B.J."/>
            <person name="Wheat C.G."/>
            <person name="Glazer B.T."/>
            <person name="Huber J.A."/>
        </authorList>
    </citation>
    <scope>NUCLEOTIDE SEQUENCE [LARGE SCALE GENOMIC DNA]</scope>
</reference>
<accession>A0A2A4TBK7</accession>
<sequence length="472" mass="53410">MSLERLISVPEMSNGDMFVFGRTLMGKHACVEWNPDAKWMLNGNTLIGGQSGTGKTRLLKEMIRWLSSQKKTIKVIDFQGDMAVQGETVYEIRARYDKSEHHYAINPFEFDKDLKNGGPTVHSALLADIFKKALFPNMGPIQKQMFKQMIMDVYYIAGITEDSTTWTQELPTITDLSLFHEKLLQMLGDNQLWKINQRINKVLKLRTEHSGGSDEINEKIDKEISSLCTTMVALGDFAKHKIEDDENEWNIDIKINLEPYYSKKSQSKLESLSPYIKEMSSMTIFLGERVPLDTIGHVRFDISGLTNASKPSQAIFFSELVMQAEFRRVKLRGEYSMLTNKIGKRFDTAIIVDESKLVLPVGKEKDNPYHIAHRINTEGRKFGLISISATQSFSHYSDDILKNAGAKIILNCDGKEHKVLKSSYSKINDGLLSRISTFGIALVDTGKNGFETVVLPWADKKALGIEEVDEAF</sequence>
<evidence type="ECO:0000313" key="2">
    <source>
        <dbReference type="Proteomes" id="UP000218113"/>
    </source>
</evidence>
<dbReference type="Proteomes" id="UP000218113">
    <property type="component" value="Unassembled WGS sequence"/>
</dbReference>
<comment type="caution">
    <text evidence="1">The sequence shown here is derived from an EMBL/GenBank/DDBJ whole genome shotgun (WGS) entry which is preliminary data.</text>
</comment>
<dbReference type="AlphaFoldDB" id="A0A2A4TBK7"/>
<dbReference type="Gene3D" id="1.10.8.730">
    <property type="match status" value="1"/>
</dbReference>
<proteinExistence type="predicted"/>
<dbReference type="PANTHER" id="PTHR30121:SF6">
    <property type="entry name" value="SLR6007 PROTEIN"/>
    <property type="match status" value="1"/>
</dbReference>
<dbReference type="InterPro" id="IPR051162">
    <property type="entry name" value="T4SS_component"/>
</dbReference>
<dbReference type="PANTHER" id="PTHR30121">
    <property type="entry name" value="UNCHARACTERIZED PROTEIN YJGR-RELATED"/>
    <property type="match status" value="1"/>
</dbReference>
<evidence type="ECO:0000313" key="1">
    <source>
        <dbReference type="EMBL" id="PCI30908.1"/>
    </source>
</evidence>
<dbReference type="EMBL" id="NVSR01000001">
    <property type="protein sequence ID" value="PCI30908.1"/>
    <property type="molecule type" value="Genomic_DNA"/>
</dbReference>
<dbReference type="SUPFAM" id="SSF52540">
    <property type="entry name" value="P-loop containing nucleoside triphosphate hydrolases"/>
    <property type="match status" value="1"/>
</dbReference>
<organism evidence="1 2">
    <name type="scientific">SAR324 cluster bacterium</name>
    <dbReference type="NCBI Taxonomy" id="2024889"/>
    <lineage>
        <taxon>Bacteria</taxon>
        <taxon>Deltaproteobacteria</taxon>
        <taxon>SAR324 cluster</taxon>
    </lineage>
</organism>
<gene>
    <name evidence="1" type="ORF">COB67_00190</name>
</gene>
<dbReference type="InterPro" id="IPR027417">
    <property type="entry name" value="P-loop_NTPase"/>
</dbReference>
<protein>
    <submittedName>
        <fullName evidence="1">Uncharacterized protein</fullName>
    </submittedName>
</protein>
<dbReference type="Gene3D" id="3.40.50.300">
    <property type="entry name" value="P-loop containing nucleotide triphosphate hydrolases"/>
    <property type="match status" value="2"/>
</dbReference>
<name>A0A2A4TBK7_9DELT</name>